<comment type="catalytic activity">
    <reaction evidence="8">
        <text>Hydrolysis of terminal non-reducing beta-D-fructofuranoside residues in beta-D-fructofuranosides.</text>
        <dbReference type="EC" id="3.2.1.26"/>
    </reaction>
</comment>
<evidence type="ECO:0000256" key="1">
    <source>
        <dbReference type="ARBA" id="ARBA00004914"/>
    </source>
</evidence>
<comment type="function">
    <text evidence="9">Enables the bacterium to metabolize sucrose as a sole carbon source.</text>
</comment>
<dbReference type="PANTHER" id="PTHR43101:SF1">
    <property type="entry name" value="BETA-FRUCTOSIDASE"/>
    <property type="match status" value="1"/>
</dbReference>
<gene>
    <name evidence="12" type="ORF">SAMN02910432_01328</name>
</gene>
<dbReference type="NCBIfam" id="TIGR01322">
    <property type="entry name" value="scrB_fam"/>
    <property type="match status" value="1"/>
</dbReference>
<dbReference type="UniPathway" id="UPA00238"/>
<comment type="similarity">
    <text evidence="2 8">Belongs to the glycosyl hydrolase 32 family.</text>
</comment>
<dbReference type="RefSeq" id="WP_014074238.1">
    <property type="nucleotide sequence ID" value="NZ_AYYL01000012.1"/>
</dbReference>
<reference evidence="13" key="1">
    <citation type="submission" date="2016-10" db="EMBL/GenBank/DDBJ databases">
        <authorList>
            <person name="Varghese N."/>
            <person name="Submissions S."/>
        </authorList>
    </citation>
    <scope>NUCLEOTIDE SEQUENCE [LARGE SCALE GENOMIC DNA]</scope>
    <source>
        <strain evidence="13">DSM 20403</strain>
    </source>
</reference>
<evidence type="ECO:0000259" key="10">
    <source>
        <dbReference type="Pfam" id="PF00251"/>
    </source>
</evidence>
<dbReference type="Gene3D" id="2.60.120.560">
    <property type="entry name" value="Exo-inulinase, domain 1"/>
    <property type="match status" value="1"/>
</dbReference>
<dbReference type="GO" id="GO:0005985">
    <property type="term" value="P:sucrose metabolic process"/>
    <property type="evidence" value="ECO:0007669"/>
    <property type="project" value="UniProtKB-UniPathway"/>
</dbReference>
<dbReference type="OrthoDB" id="9759709at2"/>
<sequence length="496" mass="56753">MEWSRELRYKPYADWGAKTLLDLQAQAACSDYKLGYHIMPTSGLLNDPNGFSYYNGYWHVFYQSYPFGPVHGLKSWNHMRSKNLVHWENLGIGLNPDFEYDKNGAYSGSALQVGNKLFIMYNGNSRDENWVRHPYQLGAWMDENNRIEKLPEPLITQPDHITEHFRDPQIIKHKDEYYAIIGAQDATQKDGRISIYRSKDLKNFEDLGYLHFTDENMGYMIECPSLVFINDKPVLIFCPQGMDKNICSYDNIYPNNYIIGDSVNLDAGRFEASDKTIKNLDEGFDVYASQAFNAPDGKTYLISWTGLPEIEYPTDKENWAHCLSQVKELLLTDKGELIQRPVKAMADLRYDGLPLTQEQGMDHIQNLVSDTGSQYELKLTLDANQKGILHLEKNGLNNQSLKLVFDTEEGSLTLDRGNSGKVFATEFGTKRTTLVAKNAPIELDIFVDNSICEIFINGGKKTMTARFFPEKGQKSIVIESQSDVKYRGTFWKMQSI</sequence>
<accession>A0A1I2RRG1</accession>
<keyword evidence="9" id="KW-0963">Cytoplasm</keyword>
<evidence type="ECO:0000256" key="8">
    <source>
        <dbReference type="RuleBase" id="RU362110"/>
    </source>
</evidence>
<evidence type="ECO:0000256" key="5">
    <source>
        <dbReference type="ARBA" id="ARBA00022801"/>
    </source>
</evidence>
<dbReference type="SUPFAM" id="SSF49899">
    <property type="entry name" value="Concanavalin A-like lectins/glucanases"/>
    <property type="match status" value="1"/>
</dbReference>
<evidence type="ECO:0000259" key="11">
    <source>
        <dbReference type="Pfam" id="PF08244"/>
    </source>
</evidence>
<dbReference type="InterPro" id="IPR013189">
    <property type="entry name" value="Glyco_hydro_32_C"/>
</dbReference>
<evidence type="ECO:0000256" key="3">
    <source>
        <dbReference type="ARBA" id="ARBA00012758"/>
    </source>
</evidence>
<dbReference type="Proteomes" id="UP000182635">
    <property type="component" value="Unassembled WGS sequence"/>
</dbReference>
<dbReference type="InterPro" id="IPR018053">
    <property type="entry name" value="Glyco_hydro_32_AS"/>
</dbReference>
<evidence type="ECO:0000313" key="13">
    <source>
        <dbReference type="Proteomes" id="UP000182635"/>
    </source>
</evidence>
<evidence type="ECO:0000313" key="12">
    <source>
        <dbReference type="EMBL" id="SFG42683.1"/>
    </source>
</evidence>
<dbReference type="EMBL" id="FOPI01000019">
    <property type="protein sequence ID" value="SFG42683.1"/>
    <property type="molecule type" value="Genomic_DNA"/>
</dbReference>
<evidence type="ECO:0000256" key="6">
    <source>
        <dbReference type="ARBA" id="ARBA00023295"/>
    </source>
</evidence>
<dbReference type="InterPro" id="IPR023296">
    <property type="entry name" value="Glyco_hydro_beta-prop_sf"/>
</dbReference>
<dbReference type="Pfam" id="PF00251">
    <property type="entry name" value="Glyco_hydro_32N"/>
    <property type="match status" value="1"/>
</dbReference>
<evidence type="ECO:0000256" key="9">
    <source>
        <dbReference type="RuleBase" id="RU365015"/>
    </source>
</evidence>
<dbReference type="EC" id="3.2.1.26" evidence="3 8"/>
<keyword evidence="6 8" id="KW-0326">Glycosidase</keyword>
<proteinExistence type="inferred from homology"/>
<protein>
    <recommendedName>
        <fullName evidence="4 8">Sucrose-6-phosphate hydrolase</fullName>
        <ecNumber evidence="3 8">3.2.1.26</ecNumber>
    </recommendedName>
    <alternativeName>
        <fullName evidence="7 9">Invertase</fullName>
    </alternativeName>
</protein>
<dbReference type="Pfam" id="PF08244">
    <property type="entry name" value="Glyco_hydro_32C"/>
    <property type="match status" value="1"/>
</dbReference>
<dbReference type="InterPro" id="IPR006232">
    <property type="entry name" value="Suc6P_hydrolase"/>
</dbReference>
<comment type="pathway">
    <text evidence="1 9">Glycan biosynthesis; sucrose metabolism.</text>
</comment>
<evidence type="ECO:0000256" key="7">
    <source>
        <dbReference type="ARBA" id="ARBA00033367"/>
    </source>
</evidence>
<dbReference type="InterPro" id="IPR013148">
    <property type="entry name" value="Glyco_hydro_32_N"/>
</dbReference>
<evidence type="ECO:0000256" key="4">
    <source>
        <dbReference type="ARBA" id="ARBA00019623"/>
    </source>
</evidence>
<organism evidence="12 13">
    <name type="scientific">Ligilactobacillus ruminis DSM 20403 = NBRC 102161</name>
    <dbReference type="NCBI Taxonomy" id="1423798"/>
    <lineage>
        <taxon>Bacteria</taxon>
        <taxon>Bacillati</taxon>
        <taxon>Bacillota</taxon>
        <taxon>Bacilli</taxon>
        <taxon>Lactobacillales</taxon>
        <taxon>Lactobacillaceae</taxon>
        <taxon>Ligilactobacillus</taxon>
    </lineage>
</organism>
<dbReference type="AlphaFoldDB" id="A0A1I2RRG1"/>
<dbReference type="GeneID" id="29801565"/>
<dbReference type="PANTHER" id="PTHR43101">
    <property type="entry name" value="BETA-FRUCTOSIDASE"/>
    <property type="match status" value="1"/>
</dbReference>
<dbReference type="Gene3D" id="2.115.10.20">
    <property type="entry name" value="Glycosyl hydrolase domain, family 43"/>
    <property type="match status" value="1"/>
</dbReference>
<dbReference type="GO" id="GO:0005737">
    <property type="term" value="C:cytoplasm"/>
    <property type="evidence" value="ECO:0007669"/>
    <property type="project" value="UniProtKB-SubCell"/>
</dbReference>
<comment type="subcellular location">
    <subcellularLocation>
        <location evidence="9">Cytoplasm</location>
    </subcellularLocation>
</comment>
<feature type="domain" description="Glycosyl hydrolase family 32 C-terminal" evidence="11">
    <location>
        <begin position="366"/>
        <end position="482"/>
    </location>
</feature>
<dbReference type="SUPFAM" id="SSF75005">
    <property type="entry name" value="Arabinanase/levansucrase/invertase"/>
    <property type="match status" value="1"/>
</dbReference>
<dbReference type="InterPro" id="IPR001362">
    <property type="entry name" value="Glyco_hydro_32"/>
</dbReference>
<evidence type="ECO:0000256" key="2">
    <source>
        <dbReference type="ARBA" id="ARBA00009902"/>
    </source>
</evidence>
<dbReference type="SMART" id="SM00640">
    <property type="entry name" value="Glyco_32"/>
    <property type="match status" value="1"/>
</dbReference>
<feature type="domain" description="Glycosyl hydrolase family 32 N-terminal" evidence="10">
    <location>
        <begin position="37"/>
        <end position="341"/>
    </location>
</feature>
<dbReference type="CDD" id="cd18623">
    <property type="entry name" value="GH32_ScrB-like"/>
    <property type="match status" value="1"/>
</dbReference>
<keyword evidence="9" id="KW-0119">Carbohydrate metabolism</keyword>
<keyword evidence="5 8" id="KW-0378">Hydrolase</keyword>
<dbReference type="InterPro" id="IPR051214">
    <property type="entry name" value="GH32_Enzymes"/>
</dbReference>
<dbReference type="InterPro" id="IPR013320">
    <property type="entry name" value="ConA-like_dom_sf"/>
</dbReference>
<dbReference type="GO" id="GO:0004564">
    <property type="term" value="F:beta-fructofuranosidase activity"/>
    <property type="evidence" value="ECO:0007669"/>
    <property type="project" value="UniProtKB-EC"/>
</dbReference>
<dbReference type="PROSITE" id="PS00609">
    <property type="entry name" value="GLYCOSYL_HYDROL_F32"/>
    <property type="match status" value="1"/>
</dbReference>
<name>A0A1I2RRG1_9LACO</name>